<evidence type="ECO:0000313" key="4">
    <source>
        <dbReference type="EMBL" id="NWK01639.1"/>
    </source>
</evidence>
<protein>
    <submittedName>
        <fullName evidence="1">Uncharacterized protein</fullName>
    </submittedName>
</protein>
<evidence type="ECO:0000313" key="6">
    <source>
        <dbReference type="EMBL" id="NWK09514.1"/>
    </source>
</evidence>
<dbReference type="Proteomes" id="UP000547822">
    <property type="component" value="Unassembled WGS sequence"/>
</dbReference>
<reference evidence="1" key="2">
    <citation type="submission" date="2020-06" db="EMBL/GenBank/DDBJ databases">
        <authorList>
            <person name="Wang Y."/>
        </authorList>
    </citation>
    <scope>NUCLEOTIDE SEQUENCE</scope>
    <source>
        <strain evidence="6">D1a</strain>
        <strain evidence="1">L14</strain>
        <strain evidence="2">L15a</strain>
        <strain evidence="7">L19a</strain>
        <strain evidence="5">T1C4</strain>
        <strain evidence="4">T1L9</strain>
        <strain evidence="3">T3L1</strain>
    </source>
</reference>
<dbReference type="EMBL" id="JACATD010000012">
    <property type="protein sequence ID" value="NWK01639.1"/>
    <property type="molecule type" value="Genomic_DNA"/>
</dbReference>
<dbReference type="Proteomes" id="UP000520052">
    <property type="component" value="Unassembled WGS sequence"/>
</dbReference>
<accession>A0A7K4M743</accession>
<evidence type="ECO:0000313" key="10">
    <source>
        <dbReference type="Proteomes" id="UP000547822"/>
    </source>
</evidence>
<organism evidence="1 14">
    <name type="scientific">Marine Group I thaumarchaeote</name>
    <dbReference type="NCBI Taxonomy" id="2511932"/>
    <lineage>
        <taxon>Archaea</taxon>
        <taxon>Nitrososphaerota</taxon>
        <taxon>Marine Group I</taxon>
    </lineage>
</organism>
<name>A0A7K4M743_9ARCH</name>
<comment type="caution">
    <text evidence="1">The sequence shown here is derived from an EMBL/GenBank/DDBJ whole genome shotgun (WGS) entry which is preliminary data.</text>
</comment>
<dbReference type="EMBL" id="JACATF010000022">
    <property type="protein sequence ID" value="NWK07868.1"/>
    <property type="molecule type" value="Genomic_DNA"/>
</dbReference>
<evidence type="ECO:0000313" key="13">
    <source>
        <dbReference type="Proteomes" id="UP000575480"/>
    </source>
</evidence>
<evidence type="ECO:0000313" key="9">
    <source>
        <dbReference type="Proteomes" id="UP000535457"/>
    </source>
</evidence>
<dbReference type="Proteomes" id="UP000549797">
    <property type="component" value="Unassembled WGS sequence"/>
</dbReference>
<gene>
    <name evidence="4" type="ORF">HX840_07060</name>
    <name evidence="5" type="ORF">HX847_05600</name>
    <name evidence="6" type="ORF">HX852_07050</name>
    <name evidence="7" type="ORF">HX853_07425</name>
    <name evidence="3" type="ORF">HX854_07725</name>
    <name evidence="2" type="ORF">HX858_07660</name>
    <name evidence="1" type="ORF">HX860_02135</name>
</gene>
<proteinExistence type="predicted"/>
<dbReference type="Proteomes" id="UP000535457">
    <property type="component" value="Unassembled WGS sequence"/>
</dbReference>
<evidence type="ECO:0000313" key="11">
    <source>
        <dbReference type="Proteomes" id="UP000549797"/>
    </source>
</evidence>
<evidence type="ECO:0000313" key="2">
    <source>
        <dbReference type="EMBL" id="NWJ57608.1"/>
    </source>
</evidence>
<evidence type="ECO:0000313" key="1">
    <source>
        <dbReference type="EMBL" id="NWJ19861.1"/>
    </source>
</evidence>
<dbReference type="EMBL" id="JACATG010000017">
    <property type="protein sequence ID" value="NWK14442.1"/>
    <property type="molecule type" value="Genomic_DNA"/>
</dbReference>
<evidence type="ECO:0000313" key="5">
    <source>
        <dbReference type="EMBL" id="NWK07868.1"/>
    </source>
</evidence>
<reference evidence="8 9" key="1">
    <citation type="journal article" date="2019" name="Environ. Microbiol.">
        <title>Genomics insights into ecotype formation of ammonia-oxidizing archaea in the deep ocean.</title>
        <authorList>
            <person name="Wang Y."/>
            <person name="Huang J.M."/>
            <person name="Cui G.J."/>
            <person name="Nunoura T."/>
            <person name="Takaki Y."/>
            <person name="Li W.L."/>
            <person name="Li J."/>
            <person name="Gao Z.M."/>
            <person name="Takai K."/>
            <person name="Zhang A.Q."/>
            <person name="Stepanauskas R."/>
        </authorList>
    </citation>
    <scope>NUCLEOTIDE SEQUENCE [LARGE SCALE GENOMIC DNA]</scope>
    <source>
        <strain evidence="6 11">D1a</strain>
        <strain evidence="1 14">L14</strain>
        <strain evidence="2 13">L15a</strain>
        <strain evidence="7 9">L19a</strain>
        <strain evidence="5 12">T1C4</strain>
        <strain evidence="4 10">T1L9</strain>
        <strain evidence="3 8">T3L1</strain>
    </source>
</reference>
<sequence length="53" mass="6006">MDSCATGDTQEICWFCRKGRHEDCMKEIPTHGKSDGPDDCTFDTKLVPCKCQH</sequence>
<dbReference type="EMBL" id="JACATC010000013">
    <property type="protein sequence ID" value="NWJ84594.1"/>
    <property type="molecule type" value="Genomic_DNA"/>
</dbReference>
<dbReference type="Proteomes" id="UP000559282">
    <property type="component" value="Unassembled WGS sequence"/>
</dbReference>
<dbReference type="EMBL" id="JACATH010000008">
    <property type="protein sequence ID" value="NWJ57608.1"/>
    <property type="molecule type" value="Genomic_DNA"/>
</dbReference>
<evidence type="ECO:0000313" key="8">
    <source>
        <dbReference type="Proteomes" id="UP000520052"/>
    </source>
</evidence>
<evidence type="ECO:0000313" key="14">
    <source>
        <dbReference type="Proteomes" id="UP000587702"/>
    </source>
</evidence>
<dbReference type="EMBL" id="JACATI010000001">
    <property type="protein sequence ID" value="NWJ19861.1"/>
    <property type="molecule type" value="Genomic_DNA"/>
</dbReference>
<evidence type="ECO:0000313" key="12">
    <source>
        <dbReference type="Proteomes" id="UP000559282"/>
    </source>
</evidence>
<dbReference type="EMBL" id="JACATJ010000012">
    <property type="protein sequence ID" value="NWK09514.1"/>
    <property type="molecule type" value="Genomic_DNA"/>
</dbReference>
<evidence type="ECO:0000313" key="7">
    <source>
        <dbReference type="EMBL" id="NWK14442.1"/>
    </source>
</evidence>
<dbReference type="AlphaFoldDB" id="A0A7K4M743"/>
<dbReference type="Proteomes" id="UP000575480">
    <property type="component" value="Unassembled WGS sequence"/>
</dbReference>
<evidence type="ECO:0000313" key="3">
    <source>
        <dbReference type="EMBL" id="NWJ84594.1"/>
    </source>
</evidence>
<dbReference type="Proteomes" id="UP000587702">
    <property type="component" value="Unassembled WGS sequence"/>
</dbReference>